<dbReference type="RefSeq" id="XP_010768065.1">
    <property type="nucleotide sequence ID" value="XM_010769763.1"/>
</dbReference>
<dbReference type="Gene3D" id="3.40.50.410">
    <property type="entry name" value="von Willebrand factor, type A domain"/>
    <property type="match status" value="1"/>
</dbReference>
<dbReference type="OrthoDB" id="5317514at2759"/>
<dbReference type="KEGG" id="ncc:104944251"/>
<dbReference type="InterPro" id="IPR002035">
    <property type="entry name" value="VWF_A"/>
</dbReference>
<dbReference type="AlphaFoldDB" id="A0A6I9N236"/>
<feature type="non-terminal residue" evidence="3">
    <location>
        <position position="129"/>
    </location>
</feature>
<proteinExistence type="predicted"/>
<keyword evidence="2" id="KW-1185">Reference proteome</keyword>
<dbReference type="SUPFAM" id="SSF53300">
    <property type="entry name" value="vWA-like"/>
    <property type="match status" value="1"/>
</dbReference>
<sequence length="129" mass="14204">MPERGARPGVKKVMVIVTDGESHDFYNLDKVIGDCVKDDIERFGIAVLGDYNRQNKSSEEVNKFIKEIASISSKPLHDHFFNVSDEVALLSIVDALGSKIFALEATSGNFTSSFEMEMSQAGFSAHNSK</sequence>
<evidence type="ECO:0000259" key="1">
    <source>
        <dbReference type="PROSITE" id="PS50234"/>
    </source>
</evidence>
<evidence type="ECO:0000313" key="2">
    <source>
        <dbReference type="Proteomes" id="UP000504611"/>
    </source>
</evidence>
<protein>
    <submittedName>
        <fullName evidence="3">Integrin alpha-1-like</fullName>
    </submittedName>
</protein>
<reference evidence="3" key="1">
    <citation type="submission" date="2025-08" db="UniProtKB">
        <authorList>
            <consortium name="RefSeq"/>
        </authorList>
    </citation>
    <scope>IDENTIFICATION</scope>
    <source>
        <tissue evidence="3">Muscle</tissue>
    </source>
</reference>
<dbReference type="PROSITE" id="PS50234">
    <property type="entry name" value="VWFA"/>
    <property type="match status" value="1"/>
</dbReference>
<name>A0A6I9N236_9TELE</name>
<dbReference type="InterPro" id="IPR036465">
    <property type="entry name" value="vWFA_dom_sf"/>
</dbReference>
<dbReference type="GeneID" id="104944251"/>
<evidence type="ECO:0000313" key="3">
    <source>
        <dbReference type="RefSeq" id="XP_010768065.1"/>
    </source>
</evidence>
<accession>A0A6I9N236</accession>
<organism evidence="2 3">
    <name type="scientific">Notothenia coriiceps</name>
    <name type="common">black rockcod</name>
    <dbReference type="NCBI Taxonomy" id="8208"/>
    <lineage>
        <taxon>Eukaryota</taxon>
        <taxon>Metazoa</taxon>
        <taxon>Chordata</taxon>
        <taxon>Craniata</taxon>
        <taxon>Vertebrata</taxon>
        <taxon>Euteleostomi</taxon>
        <taxon>Actinopterygii</taxon>
        <taxon>Neopterygii</taxon>
        <taxon>Teleostei</taxon>
        <taxon>Neoteleostei</taxon>
        <taxon>Acanthomorphata</taxon>
        <taxon>Eupercaria</taxon>
        <taxon>Perciformes</taxon>
        <taxon>Notothenioidei</taxon>
        <taxon>Nototheniidae</taxon>
        <taxon>Notothenia</taxon>
    </lineage>
</organism>
<dbReference type="Proteomes" id="UP000504611">
    <property type="component" value="Unplaced"/>
</dbReference>
<gene>
    <name evidence="3" type="primary">LOC104944251</name>
</gene>
<dbReference type="Pfam" id="PF00092">
    <property type="entry name" value="VWA"/>
    <property type="match status" value="1"/>
</dbReference>
<feature type="domain" description="VWFA" evidence="1">
    <location>
        <begin position="1"/>
        <end position="96"/>
    </location>
</feature>